<name>A0A8X6H7P5_TRICU</name>
<evidence type="ECO:0000313" key="1">
    <source>
        <dbReference type="EMBL" id="GFR18512.1"/>
    </source>
</evidence>
<accession>A0A8X6H7P5</accession>
<gene>
    <name evidence="1" type="ORF">TNCT_485671</name>
</gene>
<dbReference type="OrthoDB" id="10280304at2759"/>
<keyword evidence="2" id="KW-1185">Reference proteome</keyword>
<evidence type="ECO:0000313" key="2">
    <source>
        <dbReference type="Proteomes" id="UP000887116"/>
    </source>
</evidence>
<dbReference type="EMBL" id="BMAO01007787">
    <property type="protein sequence ID" value="GFR18512.1"/>
    <property type="molecule type" value="Genomic_DNA"/>
</dbReference>
<sequence length="77" mass="8904">MSGGFGSYPLLNLKDEPMRKIVELVRADLSPLAVYWKNGIFIGRKDDCNSFLGRLNCVSKRLMKLVFDSHLFEYLNY</sequence>
<comment type="caution">
    <text evidence="1">The sequence shown here is derived from an EMBL/GenBank/DDBJ whole genome shotgun (WGS) entry which is preliminary data.</text>
</comment>
<organism evidence="1 2">
    <name type="scientific">Trichonephila clavata</name>
    <name type="common">Joro spider</name>
    <name type="synonym">Nephila clavata</name>
    <dbReference type="NCBI Taxonomy" id="2740835"/>
    <lineage>
        <taxon>Eukaryota</taxon>
        <taxon>Metazoa</taxon>
        <taxon>Ecdysozoa</taxon>
        <taxon>Arthropoda</taxon>
        <taxon>Chelicerata</taxon>
        <taxon>Arachnida</taxon>
        <taxon>Araneae</taxon>
        <taxon>Araneomorphae</taxon>
        <taxon>Entelegynae</taxon>
        <taxon>Araneoidea</taxon>
        <taxon>Nephilidae</taxon>
        <taxon>Trichonephila</taxon>
    </lineage>
</organism>
<dbReference type="Proteomes" id="UP000887116">
    <property type="component" value="Unassembled WGS sequence"/>
</dbReference>
<dbReference type="AlphaFoldDB" id="A0A8X6H7P5"/>
<proteinExistence type="predicted"/>
<protein>
    <submittedName>
        <fullName evidence="1">Uncharacterized protein</fullName>
    </submittedName>
</protein>
<reference evidence="1" key="1">
    <citation type="submission" date="2020-07" db="EMBL/GenBank/DDBJ databases">
        <title>Multicomponent nature underlies the extraordinary mechanical properties of spider dragline silk.</title>
        <authorList>
            <person name="Kono N."/>
            <person name="Nakamura H."/>
            <person name="Mori M."/>
            <person name="Yoshida Y."/>
            <person name="Ohtoshi R."/>
            <person name="Malay A.D."/>
            <person name="Moran D.A.P."/>
            <person name="Tomita M."/>
            <person name="Numata K."/>
            <person name="Arakawa K."/>
        </authorList>
    </citation>
    <scope>NUCLEOTIDE SEQUENCE</scope>
</reference>